<evidence type="ECO:0000313" key="5">
    <source>
        <dbReference type="Proteomes" id="UP001164743"/>
    </source>
</evidence>
<evidence type="ECO:0000256" key="1">
    <source>
        <dbReference type="PROSITE-ProRule" id="PRU00325"/>
    </source>
</evidence>
<dbReference type="EMBL" id="CP110421">
    <property type="protein sequence ID" value="WAQ80999.1"/>
    <property type="molecule type" value="Genomic_DNA"/>
</dbReference>
<dbReference type="Proteomes" id="UP001164743">
    <property type="component" value="Chromosome 1A"/>
</dbReference>
<dbReference type="InterPro" id="IPR007527">
    <property type="entry name" value="Znf_SWIM"/>
</dbReference>
<feature type="domain" description="SWIM-type" evidence="3">
    <location>
        <begin position="29"/>
        <end position="70"/>
    </location>
</feature>
<protein>
    <recommendedName>
        <fullName evidence="3">SWIM-type domain-containing protein</fullName>
    </recommendedName>
</protein>
<sequence>MRVSDIHDWFKTMDHYFISLFKNPTLEAYTIGLDDTGPSGIGHLTSCTCAYYTQYCSTCKHMYFLARQNQLLVVEMAVGQERQTIQTHTVTPAHPFAQSEDYTSDIKVVRSRIDLIDPDIQIIGSKVTTIDSDVKVSGNHNAWPLKRGNTDDNEIQSHQPPSKKQRKRWAALSSSMPLVVATLNNGLSNLGNSVEECLRLNQKSEESGKSALKQLMKILKKKENQTEFANETSPMLMERFMLCMHSILTMVKEYLVNVSVTPPHNIPGVSEKGRMNRSEVNKLVEEFKMVGWQHLKQVCALLTEANH</sequence>
<reference evidence="4" key="1">
    <citation type="submission" date="2022-10" db="EMBL/GenBank/DDBJ databases">
        <title>Puccinia triticina Genome sequencing and assembly.</title>
        <authorList>
            <person name="Li C."/>
        </authorList>
    </citation>
    <scope>NUCLEOTIDE SEQUENCE</scope>
    <source>
        <strain evidence="4">Pt15</strain>
    </source>
</reference>
<proteinExistence type="predicted"/>
<dbReference type="PROSITE" id="PS50966">
    <property type="entry name" value="ZF_SWIM"/>
    <property type="match status" value="1"/>
</dbReference>
<organism evidence="4 5">
    <name type="scientific">Puccinia triticina</name>
    <dbReference type="NCBI Taxonomy" id="208348"/>
    <lineage>
        <taxon>Eukaryota</taxon>
        <taxon>Fungi</taxon>
        <taxon>Dikarya</taxon>
        <taxon>Basidiomycota</taxon>
        <taxon>Pucciniomycotina</taxon>
        <taxon>Pucciniomycetes</taxon>
        <taxon>Pucciniales</taxon>
        <taxon>Pucciniaceae</taxon>
        <taxon>Puccinia</taxon>
    </lineage>
</organism>
<dbReference type="GeneID" id="77806249"/>
<evidence type="ECO:0000259" key="3">
    <source>
        <dbReference type="PROSITE" id="PS50966"/>
    </source>
</evidence>
<keyword evidence="5" id="KW-1185">Reference proteome</keyword>
<keyword evidence="1" id="KW-0862">Zinc</keyword>
<keyword evidence="1" id="KW-0863">Zinc-finger</keyword>
<accession>A0ABY7C778</accession>
<evidence type="ECO:0000256" key="2">
    <source>
        <dbReference type="SAM" id="MobiDB-lite"/>
    </source>
</evidence>
<dbReference type="RefSeq" id="XP_053016554.1">
    <property type="nucleotide sequence ID" value="XM_053165354.1"/>
</dbReference>
<gene>
    <name evidence="4" type="ORF">PtA15_1A337</name>
</gene>
<feature type="region of interest" description="Disordered" evidence="2">
    <location>
        <begin position="142"/>
        <end position="166"/>
    </location>
</feature>
<keyword evidence="1" id="KW-0479">Metal-binding</keyword>
<evidence type="ECO:0000313" key="4">
    <source>
        <dbReference type="EMBL" id="WAQ80999.1"/>
    </source>
</evidence>
<name>A0ABY7C778_9BASI</name>